<dbReference type="Pfam" id="PF12094">
    <property type="entry name" value="DUF3570"/>
    <property type="match status" value="1"/>
</dbReference>
<keyword evidence="2" id="KW-1185">Reference proteome</keyword>
<evidence type="ECO:0000313" key="2">
    <source>
        <dbReference type="Proteomes" id="UP000244441"/>
    </source>
</evidence>
<dbReference type="Proteomes" id="UP000244441">
    <property type="component" value="Chromosome"/>
</dbReference>
<dbReference type="OrthoDB" id="5450709at2"/>
<organism evidence="1 2">
    <name type="scientific">Saccharobesus litoralis</name>
    <dbReference type="NCBI Taxonomy" id="2172099"/>
    <lineage>
        <taxon>Bacteria</taxon>
        <taxon>Pseudomonadati</taxon>
        <taxon>Pseudomonadota</taxon>
        <taxon>Gammaproteobacteria</taxon>
        <taxon>Alteromonadales</taxon>
        <taxon>Alteromonadaceae</taxon>
        <taxon>Saccharobesus</taxon>
    </lineage>
</organism>
<dbReference type="EMBL" id="CP026604">
    <property type="protein sequence ID" value="AWB69014.1"/>
    <property type="molecule type" value="Genomic_DNA"/>
</dbReference>
<dbReference type="AlphaFoldDB" id="A0A2S0VXS3"/>
<proteinExistence type="predicted"/>
<dbReference type="InterPro" id="IPR021953">
    <property type="entry name" value="DUF3570"/>
</dbReference>
<accession>A0A2S0VXS3</accession>
<evidence type="ECO:0000313" key="1">
    <source>
        <dbReference type="EMBL" id="AWB69014.1"/>
    </source>
</evidence>
<sequence>MKIDGPAVLLRKKIGESAAVSGYYYVDTISSASVDVLSTASPYIEERKEAQLGLEFLNDKTITAVNLRQSEESDFIAQSVSLDISHDTFGDLTNLALGVSYGSNEIYRNGDTNFAEQSEQVRVRASISQILTRNLITAVNIEAVADSGYLNNPYRTVRFRDETVPARVGYQAERYPNTRNSFASKFSWSYFLPYRAAILGHYRYFNDSWQIKAEDIELVYRQPLFSSWELELKGRYYKQLQAEFYSDLFAYRNAQNYLARDKELSDFDDVTYGIGLTYILPDKYSITGWHSEFGVQWDRIEFNYNNFRDATQEQLAGFESLYSFKADVLRVFASINF</sequence>
<name>A0A2S0VXS3_9ALTE</name>
<protein>
    <recommendedName>
        <fullName evidence="3">DUF3570 domain-containing protein</fullName>
    </recommendedName>
</protein>
<gene>
    <name evidence="1" type="ORF">C2869_13320</name>
</gene>
<evidence type="ECO:0008006" key="3">
    <source>
        <dbReference type="Google" id="ProtNLM"/>
    </source>
</evidence>
<dbReference type="KEGG" id="cate:C2869_13320"/>
<reference evidence="1 2" key="1">
    <citation type="submission" date="2018-01" db="EMBL/GenBank/DDBJ databases">
        <title>Genome sequence of a Cantenovulum-like bacteria.</title>
        <authorList>
            <person name="Tan W.R."/>
            <person name="Lau N.-S."/>
            <person name="Go F."/>
            <person name="Amirul A.-A.A."/>
        </authorList>
    </citation>
    <scope>NUCLEOTIDE SEQUENCE [LARGE SCALE GENOMIC DNA]</scope>
    <source>
        <strain evidence="1 2">CCB-QB4</strain>
    </source>
</reference>